<name>A0A7R8Z7A1_TIMDO</name>
<protein>
    <recommendedName>
        <fullName evidence="3">CUB domain-containing protein</fullName>
    </recommendedName>
</protein>
<gene>
    <name evidence="2" type="ORF">TDIB3V08_LOCUS5230</name>
</gene>
<feature type="compositionally biased region" description="Basic and acidic residues" evidence="1">
    <location>
        <begin position="207"/>
        <end position="219"/>
    </location>
</feature>
<reference evidence="2" key="1">
    <citation type="submission" date="2020-11" db="EMBL/GenBank/DDBJ databases">
        <authorList>
            <person name="Tran Van P."/>
        </authorList>
    </citation>
    <scope>NUCLEOTIDE SEQUENCE</scope>
</reference>
<feature type="region of interest" description="Disordered" evidence="1">
    <location>
        <begin position="207"/>
        <end position="242"/>
    </location>
</feature>
<evidence type="ECO:0000256" key="1">
    <source>
        <dbReference type="SAM" id="MobiDB-lite"/>
    </source>
</evidence>
<organism evidence="2">
    <name type="scientific">Timema douglasi</name>
    <name type="common">Walking stick</name>
    <dbReference type="NCBI Taxonomy" id="61478"/>
    <lineage>
        <taxon>Eukaryota</taxon>
        <taxon>Metazoa</taxon>
        <taxon>Ecdysozoa</taxon>
        <taxon>Arthropoda</taxon>
        <taxon>Hexapoda</taxon>
        <taxon>Insecta</taxon>
        <taxon>Pterygota</taxon>
        <taxon>Neoptera</taxon>
        <taxon>Polyneoptera</taxon>
        <taxon>Phasmatodea</taxon>
        <taxon>Timematodea</taxon>
        <taxon>Timematoidea</taxon>
        <taxon>Timematidae</taxon>
        <taxon>Timema</taxon>
    </lineage>
</organism>
<sequence>MARDRKYSRHCGQLKAFDVESDRKFFRVTFRSNDRLDGTGFKASYQFLDKVDSYTAKPTNRNAASTAGDLPASVVVCETGIVDDGEIGVLNPIHLSKLLEHIVVVSECSHARITCTVDNFGADDPMTTIDPCHHRRTGKSPSPSLASFHQREESNFSFHFPEGTSYQPLKCLAIRESPLTPIHSHTDDLERDLATLRVKTLHTLPEDHHEEEVCQDYRTRSNSQAERGSILSPLSWGNRHKG</sequence>
<proteinExistence type="predicted"/>
<evidence type="ECO:0008006" key="3">
    <source>
        <dbReference type="Google" id="ProtNLM"/>
    </source>
</evidence>
<dbReference type="AlphaFoldDB" id="A0A7R8Z7A1"/>
<evidence type="ECO:0000313" key="2">
    <source>
        <dbReference type="EMBL" id="CAD7198957.1"/>
    </source>
</evidence>
<dbReference type="EMBL" id="OA566473">
    <property type="protein sequence ID" value="CAD7198957.1"/>
    <property type="molecule type" value="Genomic_DNA"/>
</dbReference>
<accession>A0A7R8Z7A1</accession>